<dbReference type="SUPFAM" id="SSF52540">
    <property type="entry name" value="P-loop containing nucleoside triphosphate hydrolases"/>
    <property type="match status" value="1"/>
</dbReference>
<dbReference type="AlphaFoldDB" id="A0A1I5QB30"/>
<dbReference type="InterPro" id="IPR051396">
    <property type="entry name" value="Bact_Antivir_Def_Nuclease"/>
</dbReference>
<dbReference type="GO" id="GO:0005524">
    <property type="term" value="F:ATP binding"/>
    <property type="evidence" value="ECO:0007669"/>
    <property type="project" value="InterPro"/>
</dbReference>
<reference evidence="2 3" key="1">
    <citation type="submission" date="2016-10" db="EMBL/GenBank/DDBJ databases">
        <authorList>
            <person name="de Groot N.N."/>
        </authorList>
    </citation>
    <scope>NUCLEOTIDE SEQUENCE [LARGE SCALE GENOMIC DNA]</scope>
    <source>
        <strain evidence="2 3">EP1-55-1</strain>
    </source>
</reference>
<dbReference type="RefSeq" id="WP_218147927.1">
    <property type="nucleotide sequence ID" value="NZ_FOXB01000019.1"/>
</dbReference>
<dbReference type="PANTHER" id="PTHR43581">
    <property type="entry name" value="ATP/GTP PHOSPHATASE"/>
    <property type="match status" value="1"/>
</dbReference>
<gene>
    <name evidence="2" type="ORF">SAMN05216234_11915</name>
</gene>
<keyword evidence="3" id="KW-1185">Reference proteome</keyword>
<dbReference type="GO" id="GO:0016887">
    <property type="term" value="F:ATP hydrolysis activity"/>
    <property type="evidence" value="ECO:0007669"/>
    <property type="project" value="InterPro"/>
</dbReference>
<proteinExistence type="predicted"/>
<protein>
    <submittedName>
        <fullName evidence="2">ATPase/GTPase, AAA15 family</fullName>
    </submittedName>
</protein>
<evidence type="ECO:0000313" key="3">
    <source>
        <dbReference type="Proteomes" id="UP000199227"/>
    </source>
</evidence>
<evidence type="ECO:0000313" key="2">
    <source>
        <dbReference type="EMBL" id="SFP43221.1"/>
    </source>
</evidence>
<dbReference type="InterPro" id="IPR014555">
    <property type="entry name" value="RecF-like"/>
</dbReference>
<dbReference type="Gene3D" id="3.40.50.300">
    <property type="entry name" value="P-loop containing nucleotide triphosphate hydrolases"/>
    <property type="match status" value="1"/>
</dbReference>
<dbReference type="PANTHER" id="PTHR43581:SF4">
    <property type="entry name" value="ATP_GTP PHOSPHATASE"/>
    <property type="match status" value="1"/>
</dbReference>
<evidence type="ECO:0000259" key="1">
    <source>
        <dbReference type="Pfam" id="PF13304"/>
    </source>
</evidence>
<accession>A0A1I5QB30</accession>
<dbReference type="Pfam" id="PF13304">
    <property type="entry name" value="AAA_21"/>
    <property type="match status" value="1"/>
</dbReference>
<sequence length="339" mass="39818">MNKAQGKINNIKIYNFKIFRNLEVKDLKRVNLIGGKNNIGKTAFLEAIELVTLPKSIIEIVYCVNRILTRRYNDLKNIEFDFFYDENKELKIDINSHQKLSMEIFPLKQQNFRLLIDDQEILPEPYMKIWFNHQDRQLPVSMLTKNQKNINNFMSKNVKFIPSSSLNTLLISILYGNLIEFDKEEFLNNSLQLFDQNIKSLKQIVKENEVVLKVKLTDRLVPLSSLGEGINRFIAILCAIWSSKDGYLLIDEIENGIHYTNYEKLWKIIFEASKEANCQVFATTHSKECIEAFNKVNKENEGAYLEFYMNKKTNNILVKNRDYEQLSYSLSHKGRFRGE</sequence>
<dbReference type="STRING" id="223786.SAMN05216234_11915"/>
<feature type="domain" description="ATPase AAA-type core" evidence="1">
    <location>
        <begin position="31"/>
        <end position="286"/>
    </location>
</feature>
<organism evidence="2 3">
    <name type="scientific">Hydrogenimonas thermophila</name>
    <dbReference type="NCBI Taxonomy" id="223786"/>
    <lineage>
        <taxon>Bacteria</taxon>
        <taxon>Pseudomonadati</taxon>
        <taxon>Campylobacterota</taxon>
        <taxon>Epsilonproteobacteria</taxon>
        <taxon>Campylobacterales</taxon>
        <taxon>Hydrogenimonadaceae</taxon>
        <taxon>Hydrogenimonas</taxon>
    </lineage>
</organism>
<dbReference type="InterPro" id="IPR003959">
    <property type="entry name" value="ATPase_AAA_core"/>
</dbReference>
<dbReference type="InterPro" id="IPR027417">
    <property type="entry name" value="P-loop_NTPase"/>
</dbReference>
<dbReference type="Proteomes" id="UP000199227">
    <property type="component" value="Unassembled WGS sequence"/>
</dbReference>
<dbReference type="PIRSF" id="PIRSF029347">
    <property type="entry name" value="RecF"/>
    <property type="match status" value="1"/>
</dbReference>
<name>A0A1I5QB30_9BACT</name>
<dbReference type="EMBL" id="FOXB01000019">
    <property type="protein sequence ID" value="SFP43221.1"/>
    <property type="molecule type" value="Genomic_DNA"/>
</dbReference>